<dbReference type="SMART" id="SM01322">
    <property type="entry name" value="YaeQ"/>
    <property type="match status" value="1"/>
</dbReference>
<dbReference type="PANTHER" id="PTHR38784">
    <property type="entry name" value="SUCROSE PHOSPHORYLASE"/>
    <property type="match status" value="1"/>
</dbReference>
<dbReference type="Proteomes" id="UP000244892">
    <property type="component" value="Chromosome"/>
</dbReference>
<keyword evidence="2" id="KW-1185">Reference proteome</keyword>
<accession>A0A2U8FYQ5</accession>
<dbReference type="OrthoDB" id="5293309at2"/>
<organism evidence="1 2">
    <name type="scientific">Aquabacterium olei</name>
    <dbReference type="NCBI Taxonomy" id="1296669"/>
    <lineage>
        <taxon>Bacteria</taxon>
        <taxon>Pseudomonadati</taxon>
        <taxon>Pseudomonadota</taxon>
        <taxon>Betaproteobacteria</taxon>
        <taxon>Burkholderiales</taxon>
        <taxon>Aquabacterium</taxon>
    </lineage>
</organism>
<evidence type="ECO:0008006" key="3">
    <source>
        <dbReference type="Google" id="ProtNLM"/>
    </source>
</evidence>
<dbReference type="InterPro" id="IPR038590">
    <property type="entry name" value="YaeQ_sf"/>
</dbReference>
<dbReference type="Pfam" id="PF07152">
    <property type="entry name" value="YaeQ"/>
    <property type="match status" value="1"/>
</dbReference>
<protein>
    <recommendedName>
        <fullName evidence="3">YaeQ family protein</fullName>
    </recommendedName>
</protein>
<dbReference type="InterPro" id="IPR011335">
    <property type="entry name" value="Restrct_endonuc-II-like"/>
</dbReference>
<proteinExistence type="predicted"/>
<gene>
    <name evidence="1" type="ORF">DEH84_16425</name>
</gene>
<dbReference type="Gene3D" id="3.10.640.10">
    <property type="entry name" value="Restriction endonuclease-like alpha-beta roll domain"/>
    <property type="match status" value="1"/>
</dbReference>
<dbReference type="RefSeq" id="WP_109038460.1">
    <property type="nucleotide sequence ID" value="NZ_CP029210.1"/>
</dbReference>
<dbReference type="EMBL" id="CP029210">
    <property type="protein sequence ID" value="AWI55346.1"/>
    <property type="molecule type" value="Genomic_DNA"/>
</dbReference>
<dbReference type="KEGG" id="aon:DEH84_16425"/>
<dbReference type="PANTHER" id="PTHR38784:SF1">
    <property type="entry name" value="SUCROSE PHOSPHORYLASE"/>
    <property type="match status" value="1"/>
</dbReference>
<evidence type="ECO:0000313" key="1">
    <source>
        <dbReference type="EMBL" id="AWI55346.1"/>
    </source>
</evidence>
<dbReference type="SUPFAM" id="SSF52980">
    <property type="entry name" value="Restriction endonuclease-like"/>
    <property type="match status" value="1"/>
</dbReference>
<name>A0A2U8FYQ5_9BURK</name>
<dbReference type="PIRSF" id="PIRSF011484">
    <property type="entry name" value="YaeQ"/>
    <property type="match status" value="1"/>
</dbReference>
<reference evidence="1 2" key="1">
    <citation type="submission" date="2018-05" db="EMBL/GenBank/DDBJ databases">
        <title>complete genome sequence of Aquabacterium olei NBRC 110486.</title>
        <authorList>
            <person name="Tang B."/>
            <person name="Chang J."/>
            <person name="Zhang L."/>
            <person name="Yang H."/>
        </authorList>
    </citation>
    <scope>NUCLEOTIDE SEQUENCE [LARGE SCALE GENOMIC DNA]</scope>
    <source>
        <strain evidence="1 2">NBRC 110486</strain>
    </source>
</reference>
<dbReference type="InterPro" id="IPR009822">
    <property type="entry name" value="YaeQ"/>
</dbReference>
<evidence type="ECO:0000313" key="2">
    <source>
        <dbReference type="Proteomes" id="UP000244892"/>
    </source>
</evidence>
<sequence length="185" mass="20855">MALKATIYKAQINLADMDRHVYADIGVTIARHPSETDERMMVRVLALALGWPADTNEGTLELAKDMWEPDEPALWHKNYSDEILHWVEVGQPDDKRLMKAAGRARRVSLWAFQSSTPIWWDGIANKLTRAQNLTVWQLPSEQTQALAAFAQRSMQLQVSVQDGTAWVSDGTTSIEVVPQRLMGPD</sequence>
<dbReference type="AlphaFoldDB" id="A0A2U8FYQ5"/>